<protein>
    <recommendedName>
        <fullName evidence="8">ATP synthase subunit 4</fullName>
    </recommendedName>
</protein>
<keyword evidence="1 8" id="KW-0813">Transport</keyword>
<dbReference type="SUPFAM" id="SSF161060">
    <property type="entry name" value="ATP synthase B chain-like"/>
    <property type="match status" value="1"/>
</dbReference>
<dbReference type="Proteomes" id="UP000225277">
    <property type="component" value="Unassembled WGS sequence"/>
</dbReference>
<dbReference type="GO" id="GO:0005743">
    <property type="term" value="C:mitochondrial inner membrane"/>
    <property type="evidence" value="ECO:0007669"/>
    <property type="project" value="UniProtKB-SubCell"/>
</dbReference>
<comment type="function">
    <text evidence="8">Subunit b, of the mitochondrial membrane ATP synthase complex (F(1)F(0) ATP synthase or Complex V) that produces ATP from ADP in the presence of a proton gradient across the membrane which is generated by electron transport complexes of the respiratory chain. ATP synthase complex consist of a soluble F(1) head domain - the catalytic core - and a membrane F(1) domain - the membrane proton channel. These two domains are linked by a central stalk rotating inside the F(1) region and a stationary peripheral stalk. During catalysis, ATP synthesis in the catalytic domain of F(1) is coupled via a rotary mechanism of the central stalk subunits to proton translocation. In vivo, can only synthesize ATP although its ATP hydrolase activity can be activated artificially in vitro. Part of the complex F(0) domain. Part of the complex F(0) domain and the peripheric stalk, which acts as a stator to hold the catalytic alpha(3)beta(3) subcomplex and subunit a/ATP6 static relative to the rotary elements.</text>
</comment>
<reference evidence="9 10" key="1">
    <citation type="submission" date="2016-03" db="EMBL/GenBank/DDBJ databases">
        <authorList>
            <person name="Ploux O."/>
        </authorList>
    </citation>
    <scope>NUCLEOTIDE SEQUENCE [LARGE SCALE GENOMIC DNA]</scope>
    <source>
        <strain evidence="9 10">URUG2</strain>
    </source>
</reference>
<dbReference type="RefSeq" id="XP_023631463.1">
    <property type="nucleotide sequence ID" value="XM_023775695.1"/>
</dbReference>
<keyword evidence="2 8" id="KW-0138">CF(0)</keyword>
<comment type="similarity">
    <text evidence="8">Belongs to the eukaryotic ATPase B chain family.</text>
</comment>
<organism evidence="9 10">
    <name type="scientific">Ramularia collo-cygni</name>
    <dbReference type="NCBI Taxonomy" id="112498"/>
    <lineage>
        <taxon>Eukaryota</taxon>
        <taxon>Fungi</taxon>
        <taxon>Dikarya</taxon>
        <taxon>Ascomycota</taxon>
        <taxon>Pezizomycotina</taxon>
        <taxon>Dothideomycetes</taxon>
        <taxon>Dothideomycetidae</taxon>
        <taxon>Mycosphaerellales</taxon>
        <taxon>Mycosphaerellaceae</taxon>
        <taxon>Ramularia</taxon>
    </lineage>
</organism>
<dbReference type="PANTHER" id="PTHR12733:SF3">
    <property type="entry name" value="ATP SYNTHASE F(0) COMPLEX SUBUNIT B1, MITOCHONDRIAL"/>
    <property type="match status" value="1"/>
</dbReference>
<gene>
    <name evidence="9" type="ORF">RCC_10467</name>
</gene>
<evidence type="ECO:0000313" key="9">
    <source>
        <dbReference type="EMBL" id="CZT24739.1"/>
    </source>
</evidence>
<name>A0A2D3VLX8_9PEZI</name>
<evidence type="ECO:0000256" key="1">
    <source>
        <dbReference type="ARBA" id="ARBA00022448"/>
    </source>
</evidence>
<dbReference type="PANTHER" id="PTHR12733">
    <property type="entry name" value="MITOCHONDRIAL ATP SYNTHASE B CHAIN"/>
    <property type="match status" value="1"/>
</dbReference>
<evidence type="ECO:0000256" key="5">
    <source>
        <dbReference type="ARBA" id="ARBA00023065"/>
    </source>
</evidence>
<evidence type="ECO:0000256" key="4">
    <source>
        <dbReference type="ARBA" id="ARBA00022792"/>
    </source>
</evidence>
<keyword evidence="4 8" id="KW-0999">Mitochondrion inner membrane</keyword>
<dbReference type="GeneID" id="35605509"/>
<dbReference type="GO" id="GO:0046933">
    <property type="term" value="F:proton-transporting ATP synthase activity, rotational mechanism"/>
    <property type="evidence" value="ECO:0007669"/>
    <property type="project" value="TreeGrafter"/>
</dbReference>
<comment type="subunit">
    <text evidence="8">F-type ATPases have 2 components, CF(1) - the catalytic core - and CF(0) - the membrane proton channel. In yeast, the dimeric form of ATP synthase consists of 17 polypeptides: alpha, beta, gamma, delta, epsilon, 4 (B), 5 (OSCP), 6 (A), 8, 9 (C), d, E (Tim11), f, g, h, i/j and k.</text>
</comment>
<dbReference type="InterPro" id="IPR008688">
    <property type="entry name" value="ATP_synth_Bsub_B/MI25"/>
</dbReference>
<comment type="subcellular location">
    <subcellularLocation>
        <location evidence="8">Mitochondrion</location>
    </subcellularLocation>
    <subcellularLocation>
        <location evidence="8">Mitochondrion inner membrane</location>
    </subcellularLocation>
</comment>
<dbReference type="STRING" id="112498.A0A2D3VLX8"/>
<keyword evidence="6 8" id="KW-0496">Mitochondrion</keyword>
<dbReference type="AlphaFoldDB" id="A0A2D3VLX8"/>
<keyword evidence="10" id="KW-1185">Reference proteome</keyword>
<dbReference type="OrthoDB" id="67388at2759"/>
<dbReference type="GO" id="GO:0045259">
    <property type="term" value="C:proton-transporting ATP synthase complex"/>
    <property type="evidence" value="ECO:0007669"/>
    <property type="project" value="UniProtKB-KW"/>
</dbReference>
<keyword evidence="3 8" id="KW-0375">Hydrogen ion transport</keyword>
<evidence type="ECO:0000313" key="10">
    <source>
        <dbReference type="Proteomes" id="UP000225277"/>
    </source>
</evidence>
<proteinExistence type="inferred from homology"/>
<dbReference type="InterPro" id="IPR013837">
    <property type="entry name" value="ATP_synth_F0_suB"/>
</dbReference>
<accession>A0A2D3VLX8</accession>
<keyword evidence="5 8" id="KW-0406">Ion transport</keyword>
<evidence type="ECO:0000256" key="6">
    <source>
        <dbReference type="ARBA" id="ARBA00023128"/>
    </source>
</evidence>
<sequence>MASRIARNALSGATRGAALRPTLPRTALPALTTFATTSPRRESSVPQKDPKSAANSILEALPGNSLAAKTAILSAGAGLSVAAISNELYVVNEESIVMVSLLTIYWAVYTYAGPMYAEWAQGQQDKIKGILNAARDDHTNAVKARIDSVKDLSGVIDVTKDLFAETAQLEAQAFELQQKTNIAAEAKSVLDSWVRYEGQVKARQQKELADSVIAKIEKELENPKVLDQILKQSVADVERIVAQK</sequence>
<evidence type="ECO:0000256" key="3">
    <source>
        <dbReference type="ARBA" id="ARBA00022781"/>
    </source>
</evidence>
<evidence type="ECO:0000256" key="7">
    <source>
        <dbReference type="ARBA" id="ARBA00023136"/>
    </source>
</evidence>
<evidence type="ECO:0000256" key="8">
    <source>
        <dbReference type="RuleBase" id="RU368017"/>
    </source>
</evidence>
<dbReference type="Pfam" id="PF05405">
    <property type="entry name" value="Mt_ATP-synt_B"/>
    <property type="match status" value="1"/>
</dbReference>
<evidence type="ECO:0000256" key="2">
    <source>
        <dbReference type="ARBA" id="ARBA00022547"/>
    </source>
</evidence>
<keyword evidence="7 8" id="KW-0472">Membrane</keyword>
<dbReference type="EMBL" id="FJUY01000022">
    <property type="protein sequence ID" value="CZT24739.1"/>
    <property type="molecule type" value="Genomic_DNA"/>
</dbReference>